<feature type="region of interest" description="Disordered" evidence="5">
    <location>
        <begin position="815"/>
        <end position="928"/>
    </location>
</feature>
<comment type="catalytic activity">
    <reaction evidence="4">
        <text>O-phospho-L-threonyl-[protein] + H2O = L-threonyl-[protein] + phosphate</text>
        <dbReference type="Rhea" id="RHEA:47004"/>
        <dbReference type="Rhea" id="RHEA-COMP:11060"/>
        <dbReference type="Rhea" id="RHEA-COMP:11605"/>
        <dbReference type="ChEBI" id="CHEBI:15377"/>
        <dbReference type="ChEBI" id="CHEBI:30013"/>
        <dbReference type="ChEBI" id="CHEBI:43474"/>
        <dbReference type="ChEBI" id="CHEBI:61977"/>
        <dbReference type="EC" id="3.1.3.16"/>
    </reaction>
</comment>
<dbReference type="SMART" id="SM00156">
    <property type="entry name" value="PP2Ac"/>
    <property type="match status" value="1"/>
</dbReference>
<keyword evidence="3" id="KW-0464">Manganese</keyword>
<organism evidence="7 8">
    <name type="scientific">Cannabis sativa</name>
    <name type="common">Hemp</name>
    <name type="synonym">Marijuana</name>
    <dbReference type="NCBI Taxonomy" id="3483"/>
    <lineage>
        <taxon>Eukaryota</taxon>
        <taxon>Viridiplantae</taxon>
        <taxon>Streptophyta</taxon>
        <taxon>Embryophyta</taxon>
        <taxon>Tracheophyta</taxon>
        <taxon>Spermatophyta</taxon>
        <taxon>Magnoliopsida</taxon>
        <taxon>eudicotyledons</taxon>
        <taxon>Gunneridae</taxon>
        <taxon>Pentapetalae</taxon>
        <taxon>rosids</taxon>
        <taxon>fabids</taxon>
        <taxon>Rosales</taxon>
        <taxon>Cannabaceae</taxon>
        <taxon>Cannabis</taxon>
    </lineage>
</organism>
<evidence type="ECO:0000256" key="5">
    <source>
        <dbReference type="SAM" id="MobiDB-lite"/>
    </source>
</evidence>
<feature type="region of interest" description="Disordered" evidence="5">
    <location>
        <begin position="314"/>
        <end position="346"/>
    </location>
</feature>
<keyword evidence="4" id="KW-0378">Hydrolase</keyword>
<feature type="compositionally biased region" description="Polar residues" evidence="5">
    <location>
        <begin position="323"/>
        <end position="333"/>
    </location>
</feature>
<protein>
    <recommendedName>
        <fullName evidence="4">Serine/threonine-protein phosphatase</fullName>
        <ecNumber evidence="4">3.1.3.16</ecNumber>
    </recommendedName>
</protein>
<feature type="compositionally biased region" description="Basic and acidic residues" evidence="5">
    <location>
        <begin position="890"/>
        <end position="899"/>
    </location>
</feature>
<feature type="compositionally biased region" description="Polar residues" evidence="5">
    <location>
        <begin position="901"/>
        <end position="913"/>
    </location>
</feature>
<evidence type="ECO:0000256" key="2">
    <source>
        <dbReference type="ARBA" id="ARBA00022723"/>
    </source>
</evidence>
<feature type="compositionally biased region" description="Basic and acidic residues" evidence="5">
    <location>
        <begin position="1174"/>
        <end position="1187"/>
    </location>
</feature>
<feature type="compositionally biased region" description="Polar residues" evidence="5">
    <location>
        <begin position="1162"/>
        <end position="1171"/>
    </location>
</feature>
<dbReference type="InterPro" id="IPR029052">
    <property type="entry name" value="Metallo-depent_PP-like"/>
</dbReference>
<evidence type="ECO:0000256" key="1">
    <source>
        <dbReference type="ARBA" id="ARBA00001936"/>
    </source>
</evidence>
<dbReference type="InterPro" id="IPR004843">
    <property type="entry name" value="Calcineurin-like_PHP"/>
</dbReference>
<dbReference type="EMBL" id="JAATIP010000186">
    <property type="protein sequence ID" value="KAF4362038.1"/>
    <property type="molecule type" value="Genomic_DNA"/>
</dbReference>
<comment type="cofactor">
    <cofactor evidence="1">
        <name>Mn(2+)</name>
        <dbReference type="ChEBI" id="CHEBI:29035"/>
    </cofactor>
</comment>
<dbReference type="PRINTS" id="PR00114">
    <property type="entry name" value="STPHPHTASE"/>
</dbReference>
<feature type="domain" description="Serine/threonine specific protein phosphatases" evidence="6">
    <location>
        <begin position="487"/>
        <end position="492"/>
    </location>
</feature>
<keyword evidence="2" id="KW-0479">Metal-binding</keyword>
<dbReference type="PANTHER" id="PTHR45668:SF6">
    <property type="entry name" value="SERINE_THREONINE-PROTEIN PHOSPHATASE"/>
    <property type="match status" value="1"/>
</dbReference>
<accession>A0A7J6EUJ3</accession>
<sequence length="1388" mass="155463">MPAEDMSRRKERLVDESKKIVENINEMTFANLNDQQVHSLMTMREIARGIVNNRVEKVTKSDVKKALSFSIEKMVGSCKDVSNILSRIPCDGMDDEQTQSVSRMKEIVSMIVTRRAKVSTTRREPVESVSGVDAETVESKMGEALIPTNRDIDIGGLQRRLFENEALEVGAQARNKDSQNESMPSGNGAVPLIGEQVVMHVDGSETTSNEMQIGQVEGMMFDDVQLVVEIDDLRTEDGQNDLMEIDELRAQDGNYEMAEADRLRIENSQNEMMEVGDLRIVDGHIEMVEADELRGEDGRSEMVESVELRTDEMEADALRTDDQNNVQKNFSETSEPKNTDNQNKVSLSPFRGPVVWPPGGKITLDWVKNLMFSFERSSKRDPPSEFWSLMPLAVVDKLLNAASSILSKEPNCVAVDCQGEDSRVAVVGDVNGQFHDLLNIFKIVGLPSEKQFYVFNGNYVDRGAWGLEVFLVLLAWKVLMPNRVYLLRGNHETKFSTSIYGFEQEVKTKFGDQGEMVYKNCVECFKDLPLASIIAGCVYTTHGGLFRSTHTGPFRRTKRKRAHNVELGSLEDLSKVNRLLIDAPDGGPNVLLGDVLWSNPSMDDGLFESVNQGMGLSWGPDCTEAFLKQSNLKLILRSHEGPDARAGQDDFGDMLSGYSMDHHGESGTLYTLFSAPDYPQFGETKYYNEGAFAILKPPNFERPSFHSFKAVERPEVHGQPTTDRSSSSRSIFPPWISSKVDFEALGISNPPSWSVPLADDAGGVQVVPIPRAPMVEGLPLPSDLQEPHKAAFEYLFELIAALKHIISARVTENGVQKSAEGCVPNDSEVNVNQAKKGGAPYESQEQTNEVNLKQAEDQVERQDQNNEVSLKQAEKGSIPDESQGQNYEVSLKHSEKGSAPDESQGQNYEVSLKQSKKGSALDESQGQNYEASLKRAVEVSTPYESQVQYNEVNLMQVEERSTPYESQGKNNDANLKQAGERITQDESQGQNYEVNLKQPLKKSTPDESQEQNNEVKAVEEKSNTDECLRQNNDVNLIRAMEEGTPCASQAQRNEADLMQVEEESSRDKRQGQINEVNSVREIEASIQGDNLMQVEEEGTQDKSEGKNNEANSMQKPEGNSREESQEQNNEANLMQVEEGTQDKSHGQNNEANLMEKKDGNSQDESQGQNNEAELMQKKEGNRQDESQRQNNETNLMLVEEGTQDKSQVQNNEANMMQKKEGNNQDENQGQNSEANLMQVEEEGTQDKSQGQSKSQGLNNEANSMLIKEGNTQDERQEQNNEDHLKQTEEESTPVERQGPNNKDHLKQTEEESTPVERQGQNNEDHLKQTEEESNPVERQGQNNENHLKQTEEESTQVERQGQNNEDHFKQTEEESTPVERQGQTTSSS</sequence>
<proteinExistence type="inferred from homology"/>
<feature type="compositionally biased region" description="Low complexity" evidence="5">
    <location>
        <begin position="1247"/>
        <end position="1256"/>
    </location>
</feature>
<dbReference type="InterPro" id="IPR006186">
    <property type="entry name" value="Ser/Thr-sp_prot-phosphatase"/>
</dbReference>
<feature type="compositionally biased region" description="Polar residues" evidence="5">
    <location>
        <begin position="1204"/>
        <end position="1214"/>
    </location>
</feature>
<dbReference type="Proteomes" id="UP000525078">
    <property type="component" value="Unassembled WGS sequence"/>
</dbReference>
<comment type="caution">
    <text evidence="7">The sequence shown here is derived from an EMBL/GenBank/DDBJ whole genome shotgun (WGS) entry which is preliminary data.</text>
</comment>
<dbReference type="SUPFAM" id="SSF56300">
    <property type="entry name" value="Metallo-dependent phosphatases"/>
    <property type="match status" value="1"/>
</dbReference>
<dbReference type="PANTHER" id="PTHR45668">
    <property type="entry name" value="SERINE/THREONINE-PROTEIN PHOSPHATASE 5-RELATED"/>
    <property type="match status" value="1"/>
</dbReference>
<dbReference type="InterPro" id="IPR051134">
    <property type="entry name" value="PPP_phosphatase"/>
</dbReference>
<dbReference type="Pfam" id="PF00149">
    <property type="entry name" value="Metallophos"/>
    <property type="match status" value="1"/>
</dbReference>
<feature type="region of interest" description="Disordered" evidence="5">
    <location>
        <begin position="1058"/>
        <end position="1388"/>
    </location>
</feature>
<name>A0A7J6EUJ3_CANSA</name>
<feature type="compositionally biased region" description="Basic and acidic residues" evidence="5">
    <location>
        <begin position="854"/>
        <end position="864"/>
    </location>
</feature>
<feature type="region of interest" description="Disordered" evidence="5">
    <location>
        <begin position="998"/>
        <end position="1024"/>
    </location>
</feature>
<feature type="compositionally biased region" description="Basic and acidic residues" evidence="5">
    <location>
        <begin position="1270"/>
        <end position="1288"/>
    </location>
</feature>
<evidence type="ECO:0000313" key="7">
    <source>
        <dbReference type="EMBL" id="KAF4362038.1"/>
    </source>
</evidence>
<comment type="similarity">
    <text evidence="4">Belongs to the PPP phosphatase family.</text>
</comment>
<dbReference type="GO" id="GO:0004722">
    <property type="term" value="F:protein serine/threonine phosphatase activity"/>
    <property type="evidence" value="ECO:0007669"/>
    <property type="project" value="UniProtKB-EC"/>
</dbReference>
<evidence type="ECO:0000256" key="3">
    <source>
        <dbReference type="ARBA" id="ARBA00023211"/>
    </source>
</evidence>
<evidence type="ECO:0000256" key="4">
    <source>
        <dbReference type="RuleBase" id="RU004273"/>
    </source>
</evidence>
<dbReference type="Gene3D" id="3.60.21.10">
    <property type="match status" value="1"/>
</dbReference>
<dbReference type="EC" id="3.1.3.16" evidence="4"/>
<dbReference type="GO" id="GO:0046872">
    <property type="term" value="F:metal ion binding"/>
    <property type="evidence" value="ECO:0007669"/>
    <property type="project" value="UniProtKB-KW"/>
</dbReference>
<evidence type="ECO:0000259" key="6">
    <source>
        <dbReference type="PROSITE" id="PS00125"/>
    </source>
</evidence>
<dbReference type="PROSITE" id="PS00125">
    <property type="entry name" value="SER_THR_PHOSPHATASE"/>
    <property type="match status" value="1"/>
</dbReference>
<evidence type="ECO:0000313" key="8">
    <source>
        <dbReference type="Proteomes" id="UP000525078"/>
    </source>
</evidence>
<reference evidence="7 8" key="1">
    <citation type="journal article" date="2020" name="bioRxiv">
        <title>Sequence and annotation of 42 cannabis genomes reveals extensive copy number variation in cannabinoid synthesis and pathogen resistance genes.</title>
        <authorList>
            <person name="Mckernan K.J."/>
            <person name="Helbert Y."/>
            <person name="Kane L.T."/>
            <person name="Ebling H."/>
            <person name="Zhang L."/>
            <person name="Liu B."/>
            <person name="Eaton Z."/>
            <person name="Mclaughlin S."/>
            <person name="Kingan S."/>
            <person name="Baybayan P."/>
            <person name="Concepcion G."/>
            <person name="Jordan M."/>
            <person name="Riva A."/>
            <person name="Barbazuk W."/>
            <person name="Harkins T."/>
        </authorList>
    </citation>
    <scope>NUCLEOTIDE SEQUENCE [LARGE SCALE GENOMIC DNA]</scope>
    <source>
        <strain evidence="8">cv. Jamaican Lion 4</strain>
        <tissue evidence="7">Leaf</tissue>
    </source>
</reference>
<gene>
    <name evidence="7" type="ORF">F8388_023890</name>
</gene>